<evidence type="ECO:0000259" key="1">
    <source>
        <dbReference type="Pfam" id="PF01425"/>
    </source>
</evidence>
<name>A0A1H2BGH2_9BRAD</name>
<dbReference type="SUPFAM" id="SSF75304">
    <property type="entry name" value="Amidase signature (AS) enzymes"/>
    <property type="match status" value="1"/>
</dbReference>
<dbReference type="InterPro" id="IPR036928">
    <property type="entry name" value="AS_sf"/>
</dbReference>
<dbReference type="PROSITE" id="PS00571">
    <property type="entry name" value="AMIDASES"/>
    <property type="match status" value="1"/>
</dbReference>
<dbReference type="PANTHER" id="PTHR46310:SF7">
    <property type="entry name" value="AMIDASE 1"/>
    <property type="match status" value="1"/>
</dbReference>
<proteinExistence type="predicted"/>
<dbReference type="PANTHER" id="PTHR46310">
    <property type="entry name" value="AMIDASE 1"/>
    <property type="match status" value="1"/>
</dbReference>
<evidence type="ECO:0000313" key="3">
    <source>
        <dbReference type="Proteomes" id="UP000243904"/>
    </source>
</evidence>
<organism evidence="2 3">
    <name type="scientific">Bradyrhizobium canariense</name>
    <dbReference type="NCBI Taxonomy" id="255045"/>
    <lineage>
        <taxon>Bacteria</taxon>
        <taxon>Pseudomonadati</taxon>
        <taxon>Pseudomonadota</taxon>
        <taxon>Alphaproteobacteria</taxon>
        <taxon>Hyphomicrobiales</taxon>
        <taxon>Nitrobacteraceae</taxon>
        <taxon>Bradyrhizobium</taxon>
    </lineage>
</organism>
<dbReference type="InterPro" id="IPR023631">
    <property type="entry name" value="Amidase_dom"/>
</dbReference>
<feature type="domain" description="Amidase" evidence="1">
    <location>
        <begin position="17"/>
        <end position="187"/>
    </location>
</feature>
<accession>A0A1H2BGH2</accession>
<dbReference type="Proteomes" id="UP000243904">
    <property type="component" value="Chromosome I"/>
</dbReference>
<dbReference type="EMBL" id="LT629750">
    <property type="protein sequence ID" value="SDT56876.1"/>
    <property type="molecule type" value="Genomic_DNA"/>
</dbReference>
<sequence>MSSTEAFVPGPRAQVPGAAAGPLAGLSFAVKDLIDVAGVPTGGGNPDWPRFAATPSRHAWVVQTLLDAGASVTGKTITDEVSLGILGENAHDGTPLNPAAPGRVPGGSSSGSASAVAAKACDFALGTDTGGSVRVPSSFCGLYGIRPTHGRIDFTGIAVQAPGSDTCGWFARDAATFARVGEVLFGSALPVTLPTTLLVAEDAFGFADENVQQALAPAVGRLAALTGQRRDITLAPQGLSIWQRAQRILQASEAWRTFQPWLDGHNPRLAFSVARSLVQGSMMTDAERNAASLMRMEACARLRLLLPAGTILCLPTTPFPAPQKGLPLHQLDPLRERISCLTSQGGLTGVPQVNLPGATVDGAPVGLSIIGARGSDLDLLRVAVAFEEQAAEKA</sequence>
<dbReference type="Pfam" id="PF01425">
    <property type="entry name" value="Amidase"/>
    <property type="match status" value="1"/>
</dbReference>
<dbReference type="RefSeq" id="WP_146690628.1">
    <property type="nucleotide sequence ID" value="NZ_LT629750.1"/>
</dbReference>
<protein>
    <submittedName>
        <fullName evidence="2">Amidase</fullName>
    </submittedName>
</protein>
<dbReference type="NCBIfam" id="NF006169">
    <property type="entry name" value="PRK08310.1"/>
    <property type="match status" value="1"/>
</dbReference>
<gene>
    <name evidence="2" type="ORF">SAMN05444158_7115</name>
</gene>
<dbReference type="InterPro" id="IPR020556">
    <property type="entry name" value="Amidase_CS"/>
</dbReference>
<keyword evidence="3" id="KW-1185">Reference proteome</keyword>
<reference evidence="3" key="1">
    <citation type="submission" date="2016-10" db="EMBL/GenBank/DDBJ databases">
        <authorList>
            <person name="Varghese N."/>
            <person name="Submissions S."/>
        </authorList>
    </citation>
    <scope>NUCLEOTIDE SEQUENCE [LARGE SCALE GENOMIC DNA]</scope>
    <source>
        <strain evidence="3">GAS369</strain>
    </source>
</reference>
<evidence type="ECO:0000313" key="2">
    <source>
        <dbReference type="EMBL" id="SDT56876.1"/>
    </source>
</evidence>
<dbReference type="AlphaFoldDB" id="A0A1H2BGH2"/>
<dbReference type="Gene3D" id="3.90.1300.10">
    <property type="entry name" value="Amidase signature (AS) domain"/>
    <property type="match status" value="1"/>
</dbReference>